<dbReference type="Proteomes" id="UP000185544">
    <property type="component" value="Chromosome"/>
</dbReference>
<dbReference type="AlphaFoldDB" id="A0A1L6MYI4"/>
<proteinExistence type="predicted"/>
<dbReference type="STRING" id="1882918.BCY86_07830"/>
<dbReference type="EMBL" id="CP016908">
    <property type="protein sequence ID" value="APS00590.1"/>
    <property type="molecule type" value="Genomic_DNA"/>
</dbReference>
<name>A0A1L6MYI4_9BACT</name>
<evidence type="ECO:0000313" key="1">
    <source>
        <dbReference type="EMBL" id="APS00590.1"/>
    </source>
</evidence>
<organism evidence="1 2">
    <name type="scientific">Pajaroellobacter abortibovis</name>
    <dbReference type="NCBI Taxonomy" id="1882918"/>
    <lineage>
        <taxon>Bacteria</taxon>
        <taxon>Pseudomonadati</taxon>
        <taxon>Myxococcota</taxon>
        <taxon>Polyangia</taxon>
        <taxon>Polyangiales</taxon>
        <taxon>Polyangiaceae</taxon>
    </lineage>
</organism>
<accession>A0A1L6MYI4</accession>
<evidence type="ECO:0000313" key="2">
    <source>
        <dbReference type="Proteomes" id="UP000185544"/>
    </source>
</evidence>
<keyword evidence="2" id="KW-1185">Reference proteome</keyword>
<gene>
    <name evidence="1" type="ORF">BCY86_07830</name>
</gene>
<dbReference type="KEGG" id="pabo:BCY86_07830"/>
<sequence length="91" mass="10428">MLFELEHTMRHTPSLKELFLAVLNKLISPFEAQATAFAIHPNSFSPVGLSVLNVKRNKIHRLAFPHEDSSWKRGLRIAMRPWCNGKKGILH</sequence>
<protein>
    <submittedName>
        <fullName evidence="1">Uncharacterized protein</fullName>
    </submittedName>
</protein>
<reference evidence="1 2" key="1">
    <citation type="submission" date="2016-08" db="EMBL/GenBank/DDBJ databases">
        <title>Identification and validation of antigenic proteins from Pajaroellobacter abortibovis using de-novo genome sequence assembly and reverse vaccinology.</title>
        <authorList>
            <person name="Welly B.T."/>
            <person name="Miller M.R."/>
            <person name="Stott J.L."/>
            <person name="Blanchard M.T."/>
            <person name="Islas-Trejo A.D."/>
            <person name="O'Rourke S.M."/>
            <person name="Young A.E."/>
            <person name="Medrano J.F."/>
            <person name="Van Eenennaam A.L."/>
        </authorList>
    </citation>
    <scope>NUCLEOTIDE SEQUENCE [LARGE SCALE GENOMIC DNA]</scope>
    <source>
        <strain evidence="1 2">BTF92-0548A/99-0131</strain>
    </source>
</reference>